<proteinExistence type="predicted"/>
<reference evidence="1" key="1">
    <citation type="submission" date="2024-09" db="EMBL/GenBank/DDBJ databases">
        <authorList>
            <person name="Liu J."/>
        </authorList>
    </citation>
    <scope>NUCLEOTIDE SEQUENCE</scope>
    <source>
        <strain evidence="1">NBU2967</strain>
    </source>
</reference>
<comment type="caution">
    <text evidence="1">The sequence shown here is derived from an EMBL/GenBank/DDBJ whole genome shotgun (WGS) entry which is preliminary data.</text>
</comment>
<sequence length="969" mass="107718">MTYFINNAIQVMFLAIVSLFAVGCNDLRGEHYTTPDLEFKTEIEDGFVVPVGWDIALWAESPSLYNPTNMDVDAKGRIWVTEAVNYRDFNNDPEKRLNFEKGDRVMILEDTDGDGVSDSSKVFVQDKDLVAPMGIAVLGNKVFVSCAPSLLVYTDENGDDVPDKKEVFLKGFGGLDHDHSLHALIAGPDGKYYFNTGNAGPHYVTDKAGWQLRSGSVYTGGTPYNNENEPALVSDDGRIWVGGLALRMEKDGTGLEVVGHNFRNSYEVALDSYGNMWQNDNDDQVVTCRVTYIMEGGNAGFFNADGKRTWQADRKPGQDIFSAHWHQEDPGVMPAGDNTGAGSPTGVVVYEGEAFGPEYQGMLLSADAGRNVIFAYQPSKEGAGFHLKRRDLITSMQESTEGYIWNDIDDDKRKWFRPSDVAVGTDGAIYIADWYDPVVGGHQMMDSLGYGRIYRLTPKGKKLRNPLLDLTSVDGQIDALLNPAVNVRNLGFEKLLQEGETVVPEVQKIMESDNPLHKARAIWLLSQLGSKGTKIVENILEKEPDPRLRVTAYRALTDNENSVLKYASVAVDDPSPAVRREVAISLRDIPWAQSEKLIKELFESYDGKDPWYLEALGMASDGKEEEAYAALVSDQPENPTEWSVNFASLVWRMHPKSAVEALKKRAMAENLSDYHKARAVDALAFISDKTAVAAMIDLKNFEEHLEIQKLARWWVDFRMTNDWFSLWDWQSETGITFELTEAIERQQETLLDEKKPFSERVATGNIMAGTLIGGRLLIYLASEDKLSNKLKNAISAAIFENPSLEIKTLAQEYFSKPTEERLSISSILALQGDKSKGETLFSSKCITCHTNGIIGNDIGPALSAIGEKFDKTAMLDAIVRPNASIVFGYRPTMIKTKTGQVFYGFLLSEAETTVLKDITGRQIVIAPDDIEVQKKMKLGLMPDAKTLDLSHQDLADLSTYLLSLKNSDL</sequence>
<evidence type="ECO:0000313" key="1">
    <source>
        <dbReference type="EMBL" id="MFH6602557.1"/>
    </source>
</evidence>
<accession>A0ACC7LGE7</accession>
<protein>
    <submittedName>
        <fullName evidence="1">PVC-type heme-binding CxxCH protein</fullName>
    </submittedName>
</protein>
<gene>
    <name evidence="1" type="ORF">ACEZ3G_03645</name>
</gene>
<evidence type="ECO:0000313" key="2">
    <source>
        <dbReference type="Proteomes" id="UP001595191"/>
    </source>
</evidence>
<keyword evidence="2" id="KW-1185">Reference proteome</keyword>
<name>A0ACC7LGE7_9FLAO</name>
<dbReference type="Proteomes" id="UP001595191">
    <property type="component" value="Unassembled WGS sequence"/>
</dbReference>
<dbReference type="EMBL" id="JBHFPV010000001">
    <property type="protein sequence ID" value="MFH6602557.1"/>
    <property type="molecule type" value="Genomic_DNA"/>
</dbReference>
<organism evidence="1 2">
    <name type="scientific">Meishania litoralis</name>
    <dbReference type="NCBI Taxonomy" id="3434685"/>
    <lineage>
        <taxon>Bacteria</taxon>
        <taxon>Pseudomonadati</taxon>
        <taxon>Bacteroidota</taxon>
        <taxon>Flavobacteriia</taxon>
        <taxon>Flavobacteriales</taxon>
        <taxon>Flavobacteriaceae</taxon>
        <taxon>Meishania</taxon>
    </lineage>
</organism>